<proteinExistence type="predicted"/>
<keyword evidence="5 8" id="KW-1133">Transmembrane helix</keyword>
<protein>
    <submittedName>
        <fullName evidence="9">Uncharacterized protein</fullName>
    </submittedName>
</protein>
<keyword evidence="4 8" id="KW-0812">Transmembrane</keyword>
<dbReference type="EMBL" id="CP034204">
    <property type="protein sequence ID" value="QBZ53513.1"/>
    <property type="molecule type" value="Genomic_DNA"/>
</dbReference>
<evidence type="ECO:0000313" key="9">
    <source>
        <dbReference type="EMBL" id="QBZ53513.1"/>
    </source>
</evidence>
<accession>A0A4P7MTK8</accession>
<sequence length="333" mass="36385">MAQPAPFRLFQIMTSKRLGYTMLPKVDIGETARSTSPHVEAQESNLNSPKPLSNKQFHRRTYTGALIFNLASFILPALYGTLSKLWVANIDSSFVVTTDAYTYIGRGLPRAAWVVIGDHASRTLAQRIQLSNTLILFQAVLGLIMSLAFVGGARSFADGFVPIEVREGSITYVRIGAFSAFSSSIETAVASATRALDRPDVPLIINSVKFAVNIILDLLLISKIHVGSHEPTVNMQAGIQLACNLASAFIGLAYFLWRNAVQYGKERENSSQEWTAIKPHAGALPILLHPGILNFIESAIRNALYLWLLVSINAGSPRMQSHVEHHGALSKST</sequence>
<dbReference type="InterPro" id="IPR052031">
    <property type="entry name" value="Membrane_Transporter-Flippase"/>
</dbReference>
<comment type="subcellular location">
    <subcellularLocation>
        <location evidence="1">Cell membrane</location>
        <topology evidence="1">Multi-pass membrane protein</topology>
    </subcellularLocation>
</comment>
<evidence type="ECO:0000256" key="5">
    <source>
        <dbReference type="ARBA" id="ARBA00022989"/>
    </source>
</evidence>
<evidence type="ECO:0000256" key="3">
    <source>
        <dbReference type="ARBA" id="ARBA00022475"/>
    </source>
</evidence>
<dbReference type="GO" id="GO:0005886">
    <property type="term" value="C:plasma membrane"/>
    <property type="evidence" value="ECO:0007669"/>
    <property type="project" value="UniProtKB-SubCell"/>
</dbReference>
<evidence type="ECO:0000313" key="10">
    <source>
        <dbReference type="Proteomes" id="UP000294847"/>
    </source>
</evidence>
<keyword evidence="3" id="KW-1003">Cell membrane</keyword>
<feature type="transmembrane region" description="Helical" evidence="8">
    <location>
        <begin position="62"/>
        <end position="82"/>
    </location>
</feature>
<reference evidence="9 10" key="1">
    <citation type="journal article" date="2019" name="Mol. Biol. Evol.">
        <title>Blast fungal genomes show frequent chromosomal changes, gene gains and losses, and effector gene turnover.</title>
        <authorList>
            <person name="Gomez Luciano L.B."/>
            <person name="Jason Tsai I."/>
            <person name="Chuma I."/>
            <person name="Tosa Y."/>
            <person name="Chen Y.H."/>
            <person name="Li J.Y."/>
            <person name="Li M.Y."/>
            <person name="Jade Lu M.Y."/>
            <person name="Nakayashiki H."/>
            <person name="Li W.H."/>
        </authorList>
    </citation>
    <scope>NUCLEOTIDE SEQUENCE [LARGE SCALE GENOMIC DNA]</scope>
    <source>
        <strain evidence="9">MZ5-1-6</strain>
    </source>
</reference>
<dbReference type="PANTHER" id="PTHR43549">
    <property type="entry name" value="MULTIDRUG RESISTANCE PROTEIN YPNP-RELATED"/>
    <property type="match status" value="1"/>
</dbReference>
<keyword evidence="2" id="KW-0813">Transport</keyword>
<gene>
    <name evidence="9" type="ORF">PoMZ_09199</name>
</gene>
<evidence type="ECO:0000256" key="4">
    <source>
        <dbReference type="ARBA" id="ARBA00022692"/>
    </source>
</evidence>
<dbReference type="AlphaFoldDB" id="A0A4P7MTK8"/>
<feature type="region of interest" description="Disordered" evidence="7">
    <location>
        <begin position="33"/>
        <end position="55"/>
    </location>
</feature>
<dbReference type="Proteomes" id="UP000294847">
    <property type="component" value="Chromosome 1"/>
</dbReference>
<evidence type="ECO:0000256" key="2">
    <source>
        <dbReference type="ARBA" id="ARBA00022448"/>
    </source>
</evidence>
<evidence type="ECO:0000256" key="6">
    <source>
        <dbReference type="ARBA" id="ARBA00023136"/>
    </source>
</evidence>
<evidence type="ECO:0000256" key="1">
    <source>
        <dbReference type="ARBA" id="ARBA00004651"/>
    </source>
</evidence>
<name>A0A4P7MTK8_PYROR</name>
<dbReference type="PANTHER" id="PTHR43549:SF2">
    <property type="entry name" value="MULTIDRUG RESISTANCE PROTEIN NORM-RELATED"/>
    <property type="match status" value="1"/>
</dbReference>
<feature type="transmembrane region" description="Helical" evidence="8">
    <location>
        <begin position="237"/>
        <end position="257"/>
    </location>
</feature>
<evidence type="ECO:0000256" key="8">
    <source>
        <dbReference type="SAM" id="Phobius"/>
    </source>
</evidence>
<keyword evidence="6 8" id="KW-0472">Membrane</keyword>
<feature type="transmembrane region" description="Helical" evidence="8">
    <location>
        <begin position="134"/>
        <end position="153"/>
    </location>
</feature>
<evidence type="ECO:0000256" key="7">
    <source>
        <dbReference type="SAM" id="MobiDB-lite"/>
    </source>
</evidence>
<organism evidence="9 10">
    <name type="scientific">Pyricularia oryzae</name>
    <name type="common">Rice blast fungus</name>
    <name type="synonym">Magnaporthe oryzae</name>
    <dbReference type="NCBI Taxonomy" id="318829"/>
    <lineage>
        <taxon>Eukaryota</taxon>
        <taxon>Fungi</taxon>
        <taxon>Dikarya</taxon>
        <taxon>Ascomycota</taxon>
        <taxon>Pezizomycotina</taxon>
        <taxon>Sordariomycetes</taxon>
        <taxon>Sordariomycetidae</taxon>
        <taxon>Magnaporthales</taxon>
        <taxon>Pyriculariaceae</taxon>
        <taxon>Pyricularia</taxon>
    </lineage>
</organism>